<accession>A0A9Q0FFN1</accession>
<name>A0A9Q0FFN1_9ROSI</name>
<dbReference type="Proteomes" id="UP001141552">
    <property type="component" value="Unassembled WGS sequence"/>
</dbReference>
<reference evidence="1" key="2">
    <citation type="journal article" date="2023" name="Plants (Basel)">
        <title>Annotation of the Turnera subulata (Passifloraceae) Draft Genome Reveals the S-Locus Evolved after the Divergence of Turneroideae from Passifloroideae in a Stepwise Manner.</title>
        <authorList>
            <person name="Henning P.M."/>
            <person name="Roalson E.H."/>
            <person name="Mir W."/>
            <person name="McCubbin A.G."/>
            <person name="Shore J.S."/>
        </authorList>
    </citation>
    <scope>NUCLEOTIDE SEQUENCE</scope>
    <source>
        <strain evidence="1">F60SS</strain>
    </source>
</reference>
<gene>
    <name evidence="1" type="ORF">Tsubulata_012127</name>
</gene>
<reference evidence="1" key="1">
    <citation type="submission" date="2022-02" db="EMBL/GenBank/DDBJ databases">
        <authorList>
            <person name="Henning P.M."/>
            <person name="McCubbin A.G."/>
            <person name="Shore J.S."/>
        </authorList>
    </citation>
    <scope>NUCLEOTIDE SEQUENCE</scope>
    <source>
        <strain evidence="1">F60SS</strain>
        <tissue evidence="1">Leaves</tissue>
    </source>
</reference>
<dbReference type="AlphaFoldDB" id="A0A9Q0FFN1"/>
<evidence type="ECO:0000313" key="1">
    <source>
        <dbReference type="EMBL" id="KAJ4829929.1"/>
    </source>
</evidence>
<proteinExistence type="predicted"/>
<comment type="caution">
    <text evidence="1">The sequence shown here is derived from an EMBL/GenBank/DDBJ whole genome shotgun (WGS) entry which is preliminary data.</text>
</comment>
<dbReference type="EMBL" id="JAKUCV010005776">
    <property type="protein sequence ID" value="KAJ4829929.1"/>
    <property type="molecule type" value="Genomic_DNA"/>
</dbReference>
<organism evidence="1 2">
    <name type="scientific">Turnera subulata</name>
    <dbReference type="NCBI Taxonomy" id="218843"/>
    <lineage>
        <taxon>Eukaryota</taxon>
        <taxon>Viridiplantae</taxon>
        <taxon>Streptophyta</taxon>
        <taxon>Embryophyta</taxon>
        <taxon>Tracheophyta</taxon>
        <taxon>Spermatophyta</taxon>
        <taxon>Magnoliopsida</taxon>
        <taxon>eudicotyledons</taxon>
        <taxon>Gunneridae</taxon>
        <taxon>Pentapetalae</taxon>
        <taxon>rosids</taxon>
        <taxon>fabids</taxon>
        <taxon>Malpighiales</taxon>
        <taxon>Passifloraceae</taxon>
        <taxon>Turnera</taxon>
    </lineage>
</organism>
<sequence>MASSHHLSLAAADTGTFTSVSADANGSGFFTAHITLVASVTESFSSLATGDADPSEEMVLGQPEPFNGDEVSRQSRKLRFSRESDSIMLRFTPQLKEHNHRYHQLPSASADAGSSSSAKTSVVLGRPLPFNGNNALKKRERLKDTKYGELYLMAMELKPKSFGSSNCRDAMKFPYYNHGPGASMYNGTFFLSLARRRENAIPVRRGRHPNSSDGTDTLYSKVELPGIYGDGVKMWVKSESVVVNSMDLKSEDACSEQEGSPELRIDKDGAEIDNSLAVTLVFTPKMRE</sequence>
<evidence type="ECO:0000313" key="2">
    <source>
        <dbReference type="Proteomes" id="UP001141552"/>
    </source>
</evidence>
<protein>
    <submittedName>
        <fullName evidence="1">Uncharacterized protein</fullName>
    </submittedName>
</protein>
<keyword evidence="2" id="KW-1185">Reference proteome</keyword>